<organism evidence="2 3">
    <name type="scientific">Alcaligenes aquatilis</name>
    <dbReference type="NCBI Taxonomy" id="323284"/>
    <lineage>
        <taxon>Bacteria</taxon>
        <taxon>Pseudomonadati</taxon>
        <taxon>Pseudomonadota</taxon>
        <taxon>Betaproteobacteria</taxon>
        <taxon>Burkholderiales</taxon>
        <taxon>Alcaligenaceae</taxon>
        <taxon>Alcaligenes</taxon>
    </lineage>
</organism>
<protein>
    <submittedName>
        <fullName evidence="2">Type II toxin-antitoxin system RelE/ParE family toxin</fullName>
    </submittedName>
</protein>
<evidence type="ECO:0000313" key="2">
    <source>
        <dbReference type="EMBL" id="AYN20075.1"/>
    </source>
</evidence>
<reference evidence="2 3" key="1">
    <citation type="submission" date="2018-09" db="EMBL/GenBank/DDBJ databases">
        <title>Complete genome sequence of the hydrocarbonoclastic bacterium Alcaligenes aquatilis QD168, isolated from a crude-oil polluted marine sediment of Central Chile.</title>
        <authorList>
            <person name="Duran R.E."/>
            <person name="Barra B."/>
            <person name="Salva-Serra F."/>
            <person name="Mendez V."/>
            <person name="Moore E.R.B."/>
            <person name="Seeger M."/>
        </authorList>
    </citation>
    <scope>NUCLEOTIDE SEQUENCE [LARGE SCALE GENOMIC DNA]</scope>
    <source>
        <strain evidence="2 3">QD168</strain>
    </source>
</reference>
<proteinExistence type="predicted"/>
<dbReference type="Pfam" id="PF05016">
    <property type="entry name" value="ParE_toxin"/>
    <property type="match status" value="1"/>
</dbReference>
<gene>
    <name evidence="2" type="ORF">D3M96_05720</name>
</gene>
<evidence type="ECO:0000313" key="3">
    <source>
        <dbReference type="Proteomes" id="UP000268070"/>
    </source>
</evidence>
<dbReference type="EMBL" id="CP032153">
    <property type="protein sequence ID" value="AYN20075.1"/>
    <property type="molecule type" value="Genomic_DNA"/>
</dbReference>
<dbReference type="InterPro" id="IPR007712">
    <property type="entry name" value="RelE/ParE_toxin"/>
</dbReference>
<sequence length="128" mass="14766">MSRRGYLLTDAAQADLRGIIRYTRKQWGNAQVRRYIIALERGMAHLAARQGVYQDMSALYPALCMAHCEHHYVFCLPREKAPALIVAIFHERMDLMMQLAARLRPDRAELLTEPNASGQYPQPPEERQ</sequence>
<dbReference type="InterPro" id="IPR035093">
    <property type="entry name" value="RelE/ParE_toxin_dom_sf"/>
</dbReference>
<accession>A0A3G2HST8</accession>
<dbReference type="Gene3D" id="3.30.2310.20">
    <property type="entry name" value="RelE-like"/>
    <property type="match status" value="1"/>
</dbReference>
<dbReference type="Proteomes" id="UP000268070">
    <property type="component" value="Chromosome"/>
</dbReference>
<dbReference type="RefSeq" id="WP_121738324.1">
    <property type="nucleotide sequence ID" value="NZ_CP032153.1"/>
</dbReference>
<name>A0A3G2HST8_9BURK</name>
<dbReference type="KEGG" id="aaqu:D3M96_05720"/>
<keyword evidence="1" id="KW-1277">Toxin-antitoxin system</keyword>
<dbReference type="AlphaFoldDB" id="A0A3G2HST8"/>
<evidence type="ECO:0000256" key="1">
    <source>
        <dbReference type="ARBA" id="ARBA00022649"/>
    </source>
</evidence>
<dbReference type="OrthoDB" id="516834at2"/>